<name>A0ABV8L3Q7_9NOCA</name>
<dbReference type="EMBL" id="JBHSBA010000005">
    <property type="protein sequence ID" value="MFC4125494.1"/>
    <property type="molecule type" value="Genomic_DNA"/>
</dbReference>
<comment type="caution">
    <text evidence="1">The sequence shown here is derived from an EMBL/GenBank/DDBJ whole genome shotgun (WGS) entry which is preliminary data.</text>
</comment>
<proteinExistence type="predicted"/>
<reference evidence="2" key="1">
    <citation type="journal article" date="2019" name="Int. J. Syst. Evol. Microbiol.">
        <title>The Global Catalogue of Microorganisms (GCM) 10K type strain sequencing project: providing services to taxonomists for standard genome sequencing and annotation.</title>
        <authorList>
            <consortium name="The Broad Institute Genomics Platform"/>
            <consortium name="The Broad Institute Genome Sequencing Center for Infectious Disease"/>
            <person name="Wu L."/>
            <person name="Ma J."/>
        </authorList>
    </citation>
    <scope>NUCLEOTIDE SEQUENCE [LARGE SCALE GENOMIC DNA]</scope>
    <source>
        <strain evidence="2">CGMCC 4.7204</strain>
    </source>
</reference>
<evidence type="ECO:0000313" key="2">
    <source>
        <dbReference type="Proteomes" id="UP001595767"/>
    </source>
</evidence>
<gene>
    <name evidence="1" type="ORF">ACFOW8_11195</name>
</gene>
<protein>
    <submittedName>
        <fullName evidence="1">Uncharacterized protein</fullName>
    </submittedName>
</protein>
<dbReference type="Proteomes" id="UP001595767">
    <property type="component" value="Unassembled WGS sequence"/>
</dbReference>
<keyword evidence="2" id="KW-1185">Reference proteome</keyword>
<dbReference type="RefSeq" id="WP_378549647.1">
    <property type="nucleotide sequence ID" value="NZ_JBHSBA010000005.1"/>
</dbReference>
<evidence type="ECO:0000313" key="1">
    <source>
        <dbReference type="EMBL" id="MFC4125494.1"/>
    </source>
</evidence>
<accession>A0ABV8L3Q7</accession>
<sequence length="164" mass="18635">MTEGTSRMRKRIRHFFALTVIGLALAGCSGITVHHEPPVSSDSPELIQEAIEFGDWSLPTDGKVLLVRREHLDDVKYNMVVETSPNGLTHMLEQSKYTAQFRKWYSIQPEYEQVIAGPPLETSPNVQKAQDLFVSTEGDSMIRDVLVDERTPELRIVHIEFRGQ</sequence>
<dbReference type="PROSITE" id="PS51257">
    <property type="entry name" value="PROKAR_LIPOPROTEIN"/>
    <property type="match status" value="1"/>
</dbReference>
<organism evidence="1 2">
    <name type="scientific">Nocardia rhizosphaerae</name>
    <dbReference type="NCBI Taxonomy" id="1691571"/>
    <lineage>
        <taxon>Bacteria</taxon>
        <taxon>Bacillati</taxon>
        <taxon>Actinomycetota</taxon>
        <taxon>Actinomycetes</taxon>
        <taxon>Mycobacteriales</taxon>
        <taxon>Nocardiaceae</taxon>
        <taxon>Nocardia</taxon>
    </lineage>
</organism>